<dbReference type="Proteomes" id="UP000615446">
    <property type="component" value="Unassembled WGS sequence"/>
</dbReference>
<feature type="chain" id="PRO_5034385217" description="Cyanovirin-N domain-containing protein" evidence="1">
    <location>
        <begin position="24"/>
        <end position="175"/>
    </location>
</feature>
<name>A0A8H3LKR2_9GLOM</name>
<feature type="signal peptide" evidence="1">
    <location>
        <begin position="1"/>
        <end position="23"/>
    </location>
</feature>
<dbReference type="EMBL" id="BLAL01000169">
    <property type="protein sequence ID" value="GES87510.1"/>
    <property type="molecule type" value="Genomic_DNA"/>
</dbReference>
<organism evidence="2 3">
    <name type="scientific">Rhizophagus clarus</name>
    <dbReference type="NCBI Taxonomy" id="94130"/>
    <lineage>
        <taxon>Eukaryota</taxon>
        <taxon>Fungi</taxon>
        <taxon>Fungi incertae sedis</taxon>
        <taxon>Mucoromycota</taxon>
        <taxon>Glomeromycotina</taxon>
        <taxon>Glomeromycetes</taxon>
        <taxon>Glomerales</taxon>
        <taxon>Glomeraceae</taxon>
        <taxon>Rhizophagus</taxon>
    </lineage>
</organism>
<proteinExistence type="predicted"/>
<accession>A0A8H3LKR2</accession>
<comment type="caution">
    <text evidence="2">The sequence shown here is derived from an EMBL/GenBank/DDBJ whole genome shotgun (WGS) entry which is preliminary data.</text>
</comment>
<sequence>MMMRRFVLPTFFILLSLIAISLALPSGTELLSHTFEKRNNCQCSFAIADFNSGSVKGVVTFSQDETGCTEVAGIFSRGFNDTHASYGFKIVDECYRELFDLSSGLNITPDGCGGTNAFRHKFNINIDCNSNGFLTKVLHNDKRNCHSDNKLRKRLPNGAITTQNGQSSGYAGLTK</sequence>
<evidence type="ECO:0008006" key="4">
    <source>
        <dbReference type="Google" id="ProtNLM"/>
    </source>
</evidence>
<evidence type="ECO:0000313" key="2">
    <source>
        <dbReference type="EMBL" id="GES87510.1"/>
    </source>
</evidence>
<dbReference type="OrthoDB" id="2305685at2759"/>
<gene>
    <name evidence="2" type="ORF">RCL2_001450100</name>
</gene>
<protein>
    <recommendedName>
        <fullName evidence="4">Cyanovirin-N domain-containing protein</fullName>
    </recommendedName>
</protein>
<evidence type="ECO:0000256" key="1">
    <source>
        <dbReference type="SAM" id="SignalP"/>
    </source>
</evidence>
<dbReference type="AlphaFoldDB" id="A0A8H3LKR2"/>
<evidence type="ECO:0000313" key="3">
    <source>
        <dbReference type="Proteomes" id="UP000615446"/>
    </source>
</evidence>
<reference evidence="2" key="1">
    <citation type="submission" date="2019-10" db="EMBL/GenBank/DDBJ databases">
        <title>Conservation and host-specific expression of non-tandemly repeated heterogenous ribosome RNA gene in arbuscular mycorrhizal fungi.</title>
        <authorList>
            <person name="Maeda T."/>
            <person name="Kobayashi Y."/>
            <person name="Nakagawa T."/>
            <person name="Ezawa T."/>
            <person name="Yamaguchi K."/>
            <person name="Bino T."/>
            <person name="Nishimoto Y."/>
            <person name="Shigenobu S."/>
            <person name="Kawaguchi M."/>
        </authorList>
    </citation>
    <scope>NUCLEOTIDE SEQUENCE</scope>
    <source>
        <strain evidence="2">HR1</strain>
    </source>
</reference>
<keyword evidence="1" id="KW-0732">Signal</keyword>